<evidence type="ECO:0000256" key="2">
    <source>
        <dbReference type="ARBA" id="ARBA00006577"/>
    </source>
</evidence>
<keyword evidence="10" id="KW-1185">Reference proteome</keyword>
<dbReference type="PANTHER" id="PTHR43811">
    <property type="entry name" value="FKBP-TYPE PEPTIDYL-PROLYL CIS-TRANS ISOMERASE FKPA"/>
    <property type="match status" value="1"/>
</dbReference>
<evidence type="ECO:0000256" key="6">
    <source>
        <dbReference type="RuleBase" id="RU003915"/>
    </source>
</evidence>
<feature type="chain" id="PRO_5040848531" description="Peptidyl-prolyl cis-trans isomerase" evidence="7">
    <location>
        <begin position="26"/>
        <end position="267"/>
    </location>
</feature>
<dbReference type="EC" id="5.2.1.8" evidence="6"/>
<protein>
    <recommendedName>
        <fullName evidence="6">Peptidyl-prolyl cis-trans isomerase</fullName>
        <ecNumber evidence="6">5.2.1.8</ecNumber>
    </recommendedName>
</protein>
<evidence type="ECO:0000256" key="7">
    <source>
        <dbReference type="SAM" id="SignalP"/>
    </source>
</evidence>
<dbReference type="Pfam" id="PF00254">
    <property type="entry name" value="FKBP_C"/>
    <property type="match status" value="1"/>
</dbReference>
<gene>
    <name evidence="9" type="ORF">L2740_17270</name>
</gene>
<feature type="signal peptide" evidence="7">
    <location>
        <begin position="1"/>
        <end position="25"/>
    </location>
</feature>
<reference evidence="9" key="1">
    <citation type="submission" date="2022-01" db="EMBL/GenBank/DDBJ databases">
        <title>Whole genome-based taxonomy of the Shewanellaceae.</title>
        <authorList>
            <person name="Martin-Rodriguez A.J."/>
        </authorList>
    </citation>
    <scope>NUCLEOTIDE SEQUENCE</scope>
    <source>
        <strain evidence="9">KCTC 23973</strain>
    </source>
</reference>
<dbReference type="Pfam" id="PF01346">
    <property type="entry name" value="FKBP_N"/>
    <property type="match status" value="1"/>
</dbReference>
<comment type="caution">
    <text evidence="9">The sequence shown here is derived from an EMBL/GenBank/DDBJ whole genome shotgun (WGS) entry which is preliminary data.</text>
</comment>
<comment type="catalytic activity">
    <reaction evidence="1 5 6">
        <text>[protein]-peptidylproline (omega=180) = [protein]-peptidylproline (omega=0)</text>
        <dbReference type="Rhea" id="RHEA:16237"/>
        <dbReference type="Rhea" id="RHEA-COMP:10747"/>
        <dbReference type="Rhea" id="RHEA-COMP:10748"/>
        <dbReference type="ChEBI" id="CHEBI:83833"/>
        <dbReference type="ChEBI" id="CHEBI:83834"/>
        <dbReference type="EC" id="5.2.1.8"/>
    </reaction>
</comment>
<evidence type="ECO:0000256" key="5">
    <source>
        <dbReference type="PROSITE-ProRule" id="PRU00277"/>
    </source>
</evidence>
<dbReference type="FunFam" id="3.10.50.40:FF:000006">
    <property type="entry name" value="Peptidyl-prolyl cis-trans isomerase"/>
    <property type="match status" value="1"/>
</dbReference>
<dbReference type="InterPro" id="IPR036944">
    <property type="entry name" value="PPIase_FKBP_N_sf"/>
</dbReference>
<dbReference type="SUPFAM" id="SSF54534">
    <property type="entry name" value="FKBP-like"/>
    <property type="match status" value="1"/>
</dbReference>
<dbReference type="InterPro" id="IPR046357">
    <property type="entry name" value="PPIase_dom_sf"/>
</dbReference>
<dbReference type="InterPro" id="IPR000774">
    <property type="entry name" value="PPIase_FKBP_N"/>
</dbReference>
<dbReference type="EMBL" id="JAKILB010000013">
    <property type="protein sequence ID" value="MCL1140288.1"/>
    <property type="molecule type" value="Genomic_DNA"/>
</dbReference>
<dbReference type="InterPro" id="IPR001179">
    <property type="entry name" value="PPIase_FKBP_dom"/>
</dbReference>
<dbReference type="PROSITE" id="PS50059">
    <property type="entry name" value="FKBP_PPIASE"/>
    <property type="match status" value="1"/>
</dbReference>
<keyword evidence="7" id="KW-0732">Signal</keyword>
<evidence type="ECO:0000256" key="3">
    <source>
        <dbReference type="ARBA" id="ARBA00023110"/>
    </source>
</evidence>
<evidence type="ECO:0000313" key="9">
    <source>
        <dbReference type="EMBL" id="MCL1140288.1"/>
    </source>
</evidence>
<evidence type="ECO:0000313" key="10">
    <source>
        <dbReference type="Proteomes" id="UP001139293"/>
    </source>
</evidence>
<dbReference type="RefSeq" id="WP_248951322.1">
    <property type="nucleotide sequence ID" value="NZ_JAKILB010000013.1"/>
</dbReference>
<keyword evidence="3 5" id="KW-0697">Rotamase</keyword>
<organism evidence="9 10">
    <name type="scientific">Shewanella pneumatophori</name>
    <dbReference type="NCBI Taxonomy" id="314092"/>
    <lineage>
        <taxon>Bacteria</taxon>
        <taxon>Pseudomonadati</taxon>
        <taxon>Pseudomonadota</taxon>
        <taxon>Gammaproteobacteria</taxon>
        <taxon>Alteromonadales</taxon>
        <taxon>Shewanellaceae</taxon>
        <taxon>Shewanella</taxon>
    </lineage>
</organism>
<dbReference type="GO" id="GO:0006457">
    <property type="term" value="P:protein folding"/>
    <property type="evidence" value="ECO:0007669"/>
    <property type="project" value="InterPro"/>
</dbReference>
<feature type="domain" description="PPIase FKBP-type" evidence="8">
    <location>
        <begin position="152"/>
        <end position="237"/>
    </location>
</feature>
<dbReference type="PANTHER" id="PTHR43811:SF19">
    <property type="entry name" value="39 KDA FK506-BINDING NUCLEAR PROTEIN"/>
    <property type="match status" value="1"/>
</dbReference>
<dbReference type="Proteomes" id="UP001139293">
    <property type="component" value="Unassembled WGS sequence"/>
</dbReference>
<dbReference type="Gene3D" id="1.10.287.460">
    <property type="entry name" value="Peptidyl-prolyl cis-trans isomerase, FKBP-type, N-terminal domain"/>
    <property type="match status" value="1"/>
</dbReference>
<comment type="similarity">
    <text evidence="2 6">Belongs to the FKBP-type PPIase family.</text>
</comment>
<evidence type="ECO:0000259" key="8">
    <source>
        <dbReference type="PROSITE" id="PS50059"/>
    </source>
</evidence>
<evidence type="ECO:0000256" key="1">
    <source>
        <dbReference type="ARBA" id="ARBA00000971"/>
    </source>
</evidence>
<accession>A0A9X1ZEN4</accession>
<evidence type="ECO:0000256" key="4">
    <source>
        <dbReference type="ARBA" id="ARBA00023235"/>
    </source>
</evidence>
<name>A0A9X1ZEN4_9GAMM</name>
<dbReference type="AlphaFoldDB" id="A0A9X1ZEN4"/>
<keyword evidence="4 5" id="KW-0413">Isomerase</keyword>
<dbReference type="Gene3D" id="3.10.50.40">
    <property type="match status" value="1"/>
</dbReference>
<sequence>MKKLKKSVLAVVSCLTMSVSMFSFASGDFTTDVEKESYSIGASFGHHISSQVYNQSQLGAEVDMGQVVNGLLDALKDETKMSKEDILTYLNQRAETLNAAKQAKLDALTAKNIAAGEAFMAENAKNSDVKQTESGLQYEVITMGDGEMPEGNDVVTVHYKGTLIDGTEFDSTYDRDEPNRFSLVTVIEGWQEALALMPQGSKFKLTIPPALAYGDRVVGMIQPHSTLVFEVELVKVEQPGEGSHGMGLSGMGMGGMMGGMMGANPHN</sequence>
<dbReference type="GO" id="GO:0003755">
    <property type="term" value="F:peptidyl-prolyl cis-trans isomerase activity"/>
    <property type="evidence" value="ECO:0007669"/>
    <property type="project" value="UniProtKB-UniRule"/>
</dbReference>
<proteinExistence type="inferred from homology"/>